<dbReference type="EMBL" id="NBNE01002010">
    <property type="protein sequence ID" value="OWZ11852.1"/>
    <property type="molecule type" value="Genomic_DNA"/>
</dbReference>
<sequence>MNRTSYLELFADKNEFAKWVVVKAGSHLIQCHGDIKPYQEELLKFAGRWPTEHLKKLKETHEDDVKRAFERVKDNTNERISTLRTQFASITDALFSVNAQANPSKRFAAVQTLRGFIHELQEDDELWASIDSPTKFALSLPLRKKHEMRQLLQLLGQNVKSVWSDALQRVFMLMKESVETSTVHCRSSTLEESYALARSEVISKEFRALLRKWGSRRALRHLTITPEIKNGKVHCQVEVSTKTTIFESTRDGPALPSGRFGSALYGDAHRDAFIVCRHCRVLGKHSTWECPYSAKVESEDEESDGVFGANKCELRRWFGQT</sequence>
<dbReference type="AlphaFoldDB" id="A0A225W2S9"/>
<protein>
    <submittedName>
        <fullName evidence="1">Uncharacterized protein</fullName>
    </submittedName>
</protein>
<evidence type="ECO:0000313" key="1">
    <source>
        <dbReference type="EMBL" id="OWZ11852.1"/>
    </source>
</evidence>
<organism evidence="1 2">
    <name type="scientific">Phytophthora megakarya</name>
    <dbReference type="NCBI Taxonomy" id="4795"/>
    <lineage>
        <taxon>Eukaryota</taxon>
        <taxon>Sar</taxon>
        <taxon>Stramenopiles</taxon>
        <taxon>Oomycota</taxon>
        <taxon>Peronosporomycetes</taxon>
        <taxon>Peronosporales</taxon>
        <taxon>Peronosporaceae</taxon>
        <taxon>Phytophthora</taxon>
    </lineage>
</organism>
<name>A0A225W2S9_9STRA</name>
<evidence type="ECO:0000313" key="2">
    <source>
        <dbReference type="Proteomes" id="UP000198211"/>
    </source>
</evidence>
<reference evidence="2" key="1">
    <citation type="submission" date="2017-03" db="EMBL/GenBank/DDBJ databases">
        <title>Phytopthora megakarya and P. palmivora, two closely related causual agents of cacao black pod achieved similar genome size and gene model numbers by different mechanisms.</title>
        <authorList>
            <person name="Ali S."/>
            <person name="Shao J."/>
            <person name="Larry D.J."/>
            <person name="Kronmiller B."/>
            <person name="Shen D."/>
            <person name="Strem M.D."/>
            <person name="Melnick R.L."/>
            <person name="Guiltinan M.J."/>
            <person name="Tyler B.M."/>
            <person name="Meinhardt L.W."/>
            <person name="Bailey B.A."/>
        </authorList>
    </citation>
    <scope>NUCLEOTIDE SEQUENCE [LARGE SCALE GENOMIC DNA]</scope>
    <source>
        <strain evidence="2">zdho120</strain>
    </source>
</reference>
<dbReference type="OrthoDB" id="121790at2759"/>
<keyword evidence="2" id="KW-1185">Reference proteome</keyword>
<accession>A0A225W2S9</accession>
<proteinExistence type="predicted"/>
<gene>
    <name evidence="1" type="ORF">PHMEG_00015070</name>
</gene>
<dbReference type="Proteomes" id="UP000198211">
    <property type="component" value="Unassembled WGS sequence"/>
</dbReference>
<comment type="caution">
    <text evidence="1">The sequence shown here is derived from an EMBL/GenBank/DDBJ whole genome shotgun (WGS) entry which is preliminary data.</text>
</comment>